<organism evidence="2 3">
    <name type="scientific">Pseudomonas putida</name>
    <name type="common">Arthrobacter siderocapsulatus</name>
    <dbReference type="NCBI Taxonomy" id="303"/>
    <lineage>
        <taxon>Bacteria</taxon>
        <taxon>Pseudomonadati</taxon>
        <taxon>Pseudomonadota</taxon>
        <taxon>Gammaproteobacteria</taxon>
        <taxon>Pseudomonadales</taxon>
        <taxon>Pseudomonadaceae</taxon>
        <taxon>Pseudomonas</taxon>
    </lineage>
</organism>
<comment type="caution">
    <text evidence="2">The sequence shown here is derived from an EMBL/GenBank/DDBJ whole genome shotgun (WGS) entry which is preliminary data.</text>
</comment>
<reference evidence="2" key="1">
    <citation type="submission" date="2020-12" db="EMBL/GenBank/DDBJ databases">
        <title>Enhanced detection system for hospital associated transmission using whole genome sequencing surveillance.</title>
        <authorList>
            <person name="Harrison L.H."/>
            <person name="Van Tyne D."/>
            <person name="Marsh J.W."/>
            <person name="Griffith M.P."/>
            <person name="Snyder D.J."/>
            <person name="Cooper V.S."/>
            <person name="Mustapha M."/>
        </authorList>
    </citation>
    <scope>NUCLEOTIDE SEQUENCE</scope>
    <source>
        <strain evidence="2">PSB00042</strain>
    </source>
</reference>
<feature type="transmembrane region" description="Helical" evidence="1">
    <location>
        <begin position="115"/>
        <end position="132"/>
    </location>
</feature>
<proteinExistence type="predicted"/>
<keyword evidence="1" id="KW-0472">Membrane</keyword>
<feature type="transmembrane region" description="Helical" evidence="1">
    <location>
        <begin position="138"/>
        <end position="159"/>
    </location>
</feature>
<protein>
    <submittedName>
        <fullName evidence="2">DUF1097 domain-containing protein</fullName>
    </submittedName>
</protein>
<dbReference type="Pfam" id="PF06496">
    <property type="entry name" value="DUF1097"/>
    <property type="match status" value="1"/>
</dbReference>
<feature type="transmembrane region" description="Helical" evidence="1">
    <location>
        <begin position="90"/>
        <end position="108"/>
    </location>
</feature>
<keyword evidence="1" id="KW-1133">Transmembrane helix</keyword>
<dbReference type="EMBL" id="JAEHTE010000014">
    <property type="protein sequence ID" value="MBI6885020.1"/>
    <property type="molecule type" value="Genomic_DNA"/>
</dbReference>
<dbReference type="InterPro" id="IPR009476">
    <property type="entry name" value="DUF1097"/>
</dbReference>
<sequence length="166" mass="17412">MSKKVIACSSLWTGTLVGLYTLLYLITPLGIAGVLPCTFVALPIFLAGGGKREHLPGALGSAIAGVAWGAIFLSFQQWIALRGVEPTQAAALSVAIATALLCAVHSLFTIKGLMSNIPMMFGAVACTFFVGLDKWPYTLLTLGFGIVLGYAISFSASLIQQKMLKA</sequence>
<dbReference type="AlphaFoldDB" id="A0A8I1EFW9"/>
<name>A0A8I1EFW9_PSEPU</name>
<feature type="transmembrane region" description="Helical" evidence="1">
    <location>
        <begin position="58"/>
        <end position="78"/>
    </location>
</feature>
<gene>
    <name evidence="2" type="ORF">JEU22_13985</name>
</gene>
<evidence type="ECO:0000313" key="3">
    <source>
        <dbReference type="Proteomes" id="UP000637061"/>
    </source>
</evidence>
<dbReference type="RefSeq" id="WP_198747419.1">
    <property type="nucleotide sequence ID" value="NZ_JAEHTE010000014.1"/>
</dbReference>
<keyword evidence="1" id="KW-0812">Transmembrane</keyword>
<dbReference type="Proteomes" id="UP000637061">
    <property type="component" value="Unassembled WGS sequence"/>
</dbReference>
<accession>A0A8I1EFW9</accession>
<feature type="transmembrane region" description="Helical" evidence="1">
    <location>
        <begin position="22"/>
        <end position="46"/>
    </location>
</feature>
<evidence type="ECO:0000256" key="1">
    <source>
        <dbReference type="SAM" id="Phobius"/>
    </source>
</evidence>
<evidence type="ECO:0000313" key="2">
    <source>
        <dbReference type="EMBL" id="MBI6885020.1"/>
    </source>
</evidence>